<evidence type="ECO:0000313" key="2">
    <source>
        <dbReference type="EnsemblPlants" id="OB02G14970.1"/>
    </source>
</evidence>
<dbReference type="EnsemblPlants" id="OB02G14970.1">
    <property type="protein sequence ID" value="OB02G14970.1"/>
    <property type="gene ID" value="OB02G14970"/>
</dbReference>
<evidence type="ECO:0000313" key="3">
    <source>
        <dbReference type="Proteomes" id="UP000006038"/>
    </source>
</evidence>
<name>J3LA30_ORYBR</name>
<organism evidence="2">
    <name type="scientific">Oryza brachyantha</name>
    <name type="common">malo sina</name>
    <dbReference type="NCBI Taxonomy" id="4533"/>
    <lineage>
        <taxon>Eukaryota</taxon>
        <taxon>Viridiplantae</taxon>
        <taxon>Streptophyta</taxon>
        <taxon>Embryophyta</taxon>
        <taxon>Tracheophyta</taxon>
        <taxon>Spermatophyta</taxon>
        <taxon>Magnoliopsida</taxon>
        <taxon>Liliopsida</taxon>
        <taxon>Poales</taxon>
        <taxon>Poaceae</taxon>
        <taxon>BOP clade</taxon>
        <taxon>Oryzoideae</taxon>
        <taxon>Oryzeae</taxon>
        <taxon>Oryzinae</taxon>
        <taxon>Oryza</taxon>
    </lineage>
</organism>
<dbReference type="Gramene" id="OB02G14970.1">
    <property type="protein sequence ID" value="OB02G14970.1"/>
    <property type="gene ID" value="OB02G14970"/>
</dbReference>
<dbReference type="Proteomes" id="UP000006038">
    <property type="component" value="Unassembled WGS sequence"/>
</dbReference>
<keyword evidence="3" id="KW-1185">Reference proteome</keyword>
<proteinExistence type="predicted"/>
<dbReference type="HOGENOM" id="CLU_3090443_0_0_1"/>
<dbReference type="AlphaFoldDB" id="J3LA30"/>
<feature type="region of interest" description="Disordered" evidence="1">
    <location>
        <begin position="30"/>
        <end position="52"/>
    </location>
</feature>
<evidence type="ECO:0000256" key="1">
    <source>
        <dbReference type="SAM" id="MobiDB-lite"/>
    </source>
</evidence>
<protein>
    <submittedName>
        <fullName evidence="2">Uncharacterized protein</fullName>
    </submittedName>
</protein>
<accession>J3LA30</accession>
<feature type="compositionally biased region" description="Basic and acidic residues" evidence="1">
    <location>
        <begin position="30"/>
        <end position="39"/>
    </location>
</feature>
<reference evidence="2" key="1">
    <citation type="submission" date="2013-04" db="UniProtKB">
        <authorList>
            <consortium name="EnsemblPlants"/>
        </authorList>
    </citation>
    <scope>IDENTIFICATION</scope>
</reference>
<sequence length="52" mass="5918">MAFLLARVVEYPVKFSLLLQNLQNIISSSDHHLQDHSIVTDRNPSNKADLDI</sequence>